<evidence type="ECO:0000313" key="3">
    <source>
        <dbReference type="EMBL" id="TWO69082.1"/>
    </source>
</evidence>
<feature type="domain" description="Type IV pilin Tt1218-like" evidence="2">
    <location>
        <begin position="39"/>
        <end position="106"/>
    </location>
</feature>
<keyword evidence="1" id="KW-1133">Transmembrane helix</keyword>
<dbReference type="Pfam" id="PF07963">
    <property type="entry name" value="N_methyl"/>
    <property type="match status" value="1"/>
</dbReference>
<dbReference type="Proteomes" id="UP000318199">
    <property type="component" value="Unassembled WGS sequence"/>
</dbReference>
<keyword evidence="4" id="KW-1185">Reference proteome</keyword>
<accession>A0A562ZKH0</accession>
<organism evidence="3 4">
    <name type="scientific">Caenimonas sedimenti</name>
    <dbReference type="NCBI Taxonomy" id="2596921"/>
    <lineage>
        <taxon>Bacteria</taxon>
        <taxon>Pseudomonadati</taxon>
        <taxon>Pseudomonadota</taxon>
        <taxon>Betaproteobacteria</taxon>
        <taxon>Burkholderiales</taxon>
        <taxon>Comamonadaceae</taxon>
        <taxon>Caenimonas</taxon>
    </lineage>
</organism>
<gene>
    <name evidence="3" type="primary">pilV</name>
    <name evidence="3" type="ORF">FN976_20300</name>
</gene>
<keyword evidence="1" id="KW-0472">Membrane</keyword>
<dbReference type="InterPro" id="IPR012902">
    <property type="entry name" value="N_methyl_site"/>
</dbReference>
<keyword evidence="1" id="KW-0812">Transmembrane</keyword>
<dbReference type="InterPro" id="IPR054402">
    <property type="entry name" value="Tt1218-like_dom"/>
</dbReference>
<dbReference type="NCBIfam" id="TIGR02523">
    <property type="entry name" value="type_IV_pilV"/>
    <property type="match status" value="1"/>
</dbReference>
<evidence type="ECO:0000259" key="2">
    <source>
        <dbReference type="Pfam" id="PF22150"/>
    </source>
</evidence>
<evidence type="ECO:0000256" key="1">
    <source>
        <dbReference type="SAM" id="Phobius"/>
    </source>
</evidence>
<reference evidence="3 4" key="1">
    <citation type="submission" date="2019-07" db="EMBL/GenBank/DDBJ databases">
        <title>Caenimonas sedimenti sp. nov., isolated from activated sludge.</title>
        <authorList>
            <person name="Xu J."/>
        </authorList>
    </citation>
    <scope>NUCLEOTIDE SEQUENCE [LARGE SCALE GENOMIC DNA]</scope>
    <source>
        <strain evidence="3 4">HX-9-20</strain>
    </source>
</reference>
<dbReference type="RefSeq" id="WP_145894892.1">
    <property type="nucleotide sequence ID" value="NZ_VOBQ01000016.1"/>
</dbReference>
<dbReference type="EMBL" id="VOBQ01000016">
    <property type="protein sequence ID" value="TWO69082.1"/>
    <property type="molecule type" value="Genomic_DNA"/>
</dbReference>
<name>A0A562ZKH0_9BURK</name>
<comment type="caution">
    <text evidence="3">The sequence shown here is derived from an EMBL/GenBank/DDBJ whole genome shotgun (WGS) entry which is preliminary data.</text>
</comment>
<evidence type="ECO:0000313" key="4">
    <source>
        <dbReference type="Proteomes" id="UP000318199"/>
    </source>
</evidence>
<protein>
    <submittedName>
        <fullName evidence="3">Type IV pilus modification protein PilV</fullName>
    </submittedName>
</protein>
<dbReference type="InterPro" id="IPR013362">
    <property type="entry name" value="Pilus_4_PilV"/>
</dbReference>
<dbReference type="AlphaFoldDB" id="A0A562ZKH0"/>
<dbReference type="Pfam" id="PF22150">
    <property type="entry name" value="Tt1218-like"/>
    <property type="match status" value="1"/>
</dbReference>
<proteinExistence type="predicted"/>
<feature type="transmembrane region" description="Helical" evidence="1">
    <location>
        <begin position="20"/>
        <end position="40"/>
    </location>
</feature>
<dbReference type="OrthoDB" id="8902321at2"/>
<sequence>MKTPFLSRRQSGATLLEVLVTVLILSFGMLALGGMMAYAIQLPKMSGNRATAMMLAASHVERMRANVAGFRAGNYSQAENYEATVAPVAECAFPNCTASGLANYDKYQTTAELRRTLAGSDSLESAGFQVTCPGGPTICTAAEGDLWVLWQEPSTFAGLDGAANDECPTGLSAVVQPRCIHIKFRL</sequence>